<dbReference type="KEGG" id="sde:Sde_1508"/>
<evidence type="ECO:0000256" key="1">
    <source>
        <dbReference type="ARBA" id="ARBA00004442"/>
    </source>
</evidence>
<evidence type="ECO:0000256" key="4">
    <source>
        <dbReference type="RuleBase" id="RU003357"/>
    </source>
</evidence>
<proteinExistence type="inferred from homology"/>
<reference evidence="8 9" key="1">
    <citation type="journal article" date="2008" name="PLoS Genet.">
        <title>Complete genome sequence of the complex carbohydrate-degrading marine bacterium, Saccharophagus degradans strain 2-40 T.</title>
        <authorList>
            <person name="Weiner R.M."/>
            <person name="Taylor L.E.II."/>
            <person name="Henrissat B."/>
            <person name="Hauser L."/>
            <person name="Land M."/>
            <person name="Coutinho P.M."/>
            <person name="Rancurel C."/>
            <person name="Saunders E.H."/>
            <person name="Longmire A.G."/>
            <person name="Zhang H."/>
            <person name="Bayer E.A."/>
            <person name="Gilbert H.J."/>
            <person name="Larimer F."/>
            <person name="Zhulin I.B."/>
            <person name="Ekborg N.A."/>
            <person name="Lamed R."/>
            <person name="Richardson P.M."/>
            <person name="Borovok I."/>
            <person name="Hutcheson S."/>
        </authorList>
    </citation>
    <scope>NUCLEOTIDE SEQUENCE [LARGE SCALE GENOMIC DNA]</scope>
    <source>
        <strain evidence="9">2-40 / ATCC 43961 / DSM 17024</strain>
    </source>
</reference>
<evidence type="ECO:0000313" key="9">
    <source>
        <dbReference type="Proteomes" id="UP000001947"/>
    </source>
</evidence>
<organism evidence="8 9">
    <name type="scientific">Saccharophagus degradans (strain 2-40 / ATCC 43961 / DSM 17024)</name>
    <dbReference type="NCBI Taxonomy" id="203122"/>
    <lineage>
        <taxon>Bacteria</taxon>
        <taxon>Pseudomonadati</taxon>
        <taxon>Pseudomonadota</taxon>
        <taxon>Gammaproteobacteria</taxon>
        <taxon>Cellvibrionales</taxon>
        <taxon>Cellvibrionaceae</taxon>
        <taxon>Saccharophagus</taxon>
    </lineage>
</organism>
<evidence type="ECO:0000256" key="5">
    <source>
        <dbReference type="SAM" id="SignalP"/>
    </source>
</evidence>
<dbReference type="SUPFAM" id="SSF56935">
    <property type="entry name" value="Porins"/>
    <property type="match status" value="1"/>
</dbReference>
<dbReference type="Pfam" id="PF07715">
    <property type="entry name" value="Plug"/>
    <property type="match status" value="1"/>
</dbReference>
<keyword evidence="2 4" id="KW-0472">Membrane</keyword>
<feature type="signal peptide" evidence="5">
    <location>
        <begin position="1"/>
        <end position="25"/>
    </location>
</feature>
<evidence type="ECO:0000256" key="2">
    <source>
        <dbReference type="ARBA" id="ARBA00023136"/>
    </source>
</evidence>
<evidence type="ECO:0000313" key="8">
    <source>
        <dbReference type="EMBL" id="ABD80770.1"/>
    </source>
</evidence>
<evidence type="ECO:0000259" key="6">
    <source>
        <dbReference type="Pfam" id="PF00593"/>
    </source>
</evidence>
<dbReference type="STRING" id="203122.Sde_1508"/>
<dbReference type="AlphaFoldDB" id="Q21KK9"/>
<keyword evidence="3" id="KW-0998">Cell outer membrane</keyword>
<dbReference type="Proteomes" id="UP000001947">
    <property type="component" value="Chromosome"/>
</dbReference>
<dbReference type="PANTHER" id="PTHR40980:SF3">
    <property type="entry name" value="TONB-DEPENDENT RECEPTOR-LIKE BETA-BARREL DOMAIN-CONTAINING PROTEIN"/>
    <property type="match status" value="1"/>
</dbReference>
<keyword evidence="8" id="KW-0675">Receptor</keyword>
<dbReference type="HOGENOM" id="CLU_006935_2_0_6"/>
<comment type="similarity">
    <text evidence="4">Belongs to the TonB-dependent receptor family.</text>
</comment>
<dbReference type="Gene3D" id="2.40.170.20">
    <property type="entry name" value="TonB-dependent receptor, beta-barrel domain"/>
    <property type="match status" value="1"/>
</dbReference>
<accession>Q21KK9</accession>
<dbReference type="InterPro" id="IPR012910">
    <property type="entry name" value="Plug_dom"/>
</dbReference>
<feature type="chain" id="PRO_5004200160" evidence="5">
    <location>
        <begin position="26"/>
        <end position="958"/>
    </location>
</feature>
<evidence type="ECO:0000256" key="3">
    <source>
        <dbReference type="ARBA" id="ARBA00023237"/>
    </source>
</evidence>
<keyword evidence="9" id="KW-1185">Reference proteome</keyword>
<evidence type="ECO:0000259" key="7">
    <source>
        <dbReference type="Pfam" id="PF07715"/>
    </source>
</evidence>
<sequence>MTNKYTIGAFALSAFTLAFNQAVYAQEDAALEEVVVTGIRASLEAAVDAKRNDGRIVDSVVAEDIGKLPDNNVAEALQRVTGVSINRDFGVGSEVSIRGLPQNRVEINGRSSVGDGRSGVSFDDFPASFLQAVEVVKSPTPEMIEGALGGTISLKTARPLDLKERVIAVSLDAEYADKADNWAPIFSGSFGNNWDFGDAGSFGVMASVAYQDRWLRQDTASASLFPSDKWSAGVIGLEDTPAQNTPSGLYIVPDEHKFEPFTEQRERTAFNVSMQWAPASEQGSFYIDLNSTERDGGQEAYSILSVIGAPTATANTTEDANGQLNNYVLAGSLPIPKTWSQFRFTESFSNAIGGEWNFTDSLKVSGEYAVAESDTMTLASEMNLRAVDPVAEAANPADANQWYTDVTIINSQDQMPTVDYLADGTYTDASHLAFREYRHRELPVQNKESAMRLDVEYSEPFGLEWFSALKTGVRFTDREYEKGESQIQIKDIYKNLTRDGNPDIIWLNDLDNVKTFDFDDAFEHAGVQGVNDLTSFTVYDAAALRNPGQTYEMVQNLLAGTNLALTGTLRENLDNGELKGSYSLIEEDTSAFYVQGNFDFDHARIIVGGRYVKSEITSTAYNQEGDALVTDGNTYSDFLPSLNVTVDLTEDTLLRFGGAKVMSRPNFGELSPTFVFNSDKVTATRGNPQLDPYRATQFDMAVEHYFGTGNMVSATVFYKDVASFLSETIYCAYDADAVATQNTTIFDNICLRDDATSDKQQLVFADSQAVFDAALAQGRNGVRTTTNTNGESGYVRGYELGYQQAFDFLPGIWSGLGVNANYTYADSEQPGGTPLEDISENTYNTQVYWEYEDFAVRLAYTYRDKFLDGIVHKRVERVGAQVLPSATRSTDPTLGNDYRDGLSQLDLSASWDVTDSITLVANVSNLTGEPTINQAVTGTTFQLQESDRRFSFGVRAKF</sequence>
<dbReference type="Gene3D" id="2.170.130.10">
    <property type="entry name" value="TonB-dependent receptor, plug domain"/>
    <property type="match status" value="1"/>
</dbReference>
<feature type="domain" description="TonB-dependent receptor plug" evidence="7">
    <location>
        <begin position="55"/>
        <end position="151"/>
    </location>
</feature>
<keyword evidence="5" id="KW-0732">Signal</keyword>
<dbReference type="InterPro" id="IPR010104">
    <property type="entry name" value="TonB_rcpt_bac"/>
</dbReference>
<protein>
    <submittedName>
        <fullName evidence="8">TonB-dependent receptor</fullName>
    </submittedName>
</protein>
<dbReference type="PANTHER" id="PTHR40980">
    <property type="entry name" value="PLUG DOMAIN-CONTAINING PROTEIN"/>
    <property type="match status" value="1"/>
</dbReference>
<dbReference type="EMBL" id="CP000282">
    <property type="protein sequence ID" value="ABD80770.1"/>
    <property type="molecule type" value="Genomic_DNA"/>
</dbReference>
<dbReference type="InterPro" id="IPR037066">
    <property type="entry name" value="Plug_dom_sf"/>
</dbReference>
<dbReference type="InterPro" id="IPR036942">
    <property type="entry name" value="Beta-barrel_TonB_sf"/>
</dbReference>
<dbReference type="eggNOG" id="COG1629">
    <property type="taxonomic scope" value="Bacteria"/>
</dbReference>
<comment type="subcellular location">
    <subcellularLocation>
        <location evidence="1 4">Cell outer membrane</location>
    </subcellularLocation>
</comment>
<dbReference type="RefSeq" id="WP_011467990.1">
    <property type="nucleotide sequence ID" value="NC_007912.1"/>
</dbReference>
<dbReference type="Pfam" id="PF00593">
    <property type="entry name" value="TonB_dep_Rec_b-barrel"/>
    <property type="match status" value="1"/>
</dbReference>
<dbReference type="GeneID" id="98613182"/>
<feature type="domain" description="TonB-dependent receptor-like beta-barrel" evidence="6">
    <location>
        <begin position="425"/>
        <end position="926"/>
    </location>
</feature>
<dbReference type="NCBIfam" id="TIGR01782">
    <property type="entry name" value="TonB-Xanth-Caul"/>
    <property type="match status" value="1"/>
</dbReference>
<dbReference type="eggNOG" id="COG4771">
    <property type="taxonomic scope" value="Bacteria"/>
</dbReference>
<dbReference type="OrthoDB" id="8727862at2"/>
<name>Q21KK9_SACD2</name>
<gene>
    <name evidence="8" type="ordered locus">Sde_1508</name>
</gene>
<dbReference type="InterPro" id="IPR000531">
    <property type="entry name" value="Beta-barrel_TonB"/>
</dbReference>
<keyword evidence="4" id="KW-0798">TonB box</keyword>
<dbReference type="GO" id="GO:0009279">
    <property type="term" value="C:cell outer membrane"/>
    <property type="evidence" value="ECO:0007669"/>
    <property type="project" value="UniProtKB-SubCell"/>
</dbReference>